<dbReference type="Gene3D" id="2.70.20.10">
    <property type="entry name" value="Topoisomerase I, domain 3"/>
    <property type="match status" value="1"/>
</dbReference>
<dbReference type="InterPro" id="IPR028612">
    <property type="entry name" value="Topoisom_1_IA"/>
</dbReference>
<dbReference type="InterPro" id="IPR013825">
    <property type="entry name" value="Topo_IA_cen_sub2"/>
</dbReference>
<dbReference type="GO" id="GO:0006265">
    <property type="term" value="P:DNA topological change"/>
    <property type="evidence" value="ECO:0007669"/>
    <property type="project" value="UniProtKB-UniRule"/>
</dbReference>
<feature type="site" description="Interaction with DNA" evidence="10">
    <location>
        <position position="301"/>
    </location>
</feature>
<feature type="site" description="Interaction with DNA" evidence="10">
    <location>
        <position position="155"/>
    </location>
</feature>
<dbReference type="SUPFAM" id="SSF57783">
    <property type="entry name" value="Zinc beta-ribbon"/>
    <property type="match status" value="2"/>
</dbReference>
<feature type="site" description="Interaction with DNA" evidence="10">
    <location>
        <position position="139"/>
    </location>
</feature>
<dbReference type="GO" id="GO:0003677">
    <property type="term" value="F:DNA binding"/>
    <property type="evidence" value="ECO:0007669"/>
    <property type="project" value="UniProtKB-KW"/>
</dbReference>
<dbReference type="GO" id="GO:0003917">
    <property type="term" value="F:DNA topoisomerase type I (single strand cut, ATP-independent) activity"/>
    <property type="evidence" value="ECO:0007669"/>
    <property type="project" value="UniProtKB-UniRule"/>
</dbReference>
<keyword evidence="3" id="KW-0479">Metal-binding</keyword>
<evidence type="ECO:0000259" key="12">
    <source>
        <dbReference type="PROSITE" id="PS52039"/>
    </source>
</evidence>
<keyword evidence="5" id="KW-0862">Zinc</keyword>
<dbReference type="AlphaFoldDB" id="A0A1B7XG76"/>
<dbReference type="EC" id="5.6.2.1" evidence="10"/>
<evidence type="ECO:0000256" key="4">
    <source>
        <dbReference type="ARBA" id="ARBA00022771"/>
    </source>
</evidence>
<dbReference type="InterPro" id="IPR003602">
    <property type="entry name" value="Topo_IA_DNA-bd_dom"/>
</dbReference>
<organism evidence="13 14">
    <name type="scientific">Halodesulfovibrio spirochaetisodalis</name>
    <dbReference type="NCBI Taxonomy" id="1560234"/>
    <lineage>
        <taxon>Bacteria</taxon>
        <taxon>Pseudomonadati</taxon>
        <taxon>Thermodesulfobacteriota</taxon>
        <taxon>Desulfovibrionia</taxon>
        <taxon>Desulfovibrionales</taxon>
        <taxon>Desulfovibrionaceae</taxon>
        <taxon>Halodesulfovibrio</taxon>
    </lineage>
</organism>
<dbReference type="HAMAP" id="MF_00952">
    <property type="entry name" value="Topoisom_1_prok"/>
    <property type="match status" value="1"/>
</dbReference>
<feature type="active site" description="O-(5'-phospho-DNA)-tyrosine intermediate" evidence="10">
    <location>
        <position position="299"/>
    </location>
</feature>
<evidence type="ECO:0000259" key="11">
    <source>
        <dbReference type="PROSITE" id="PS50880"/>
    </source>
</evidence>
<comment type="subunit">
    <text evidence="10">Monomer.</text>
</comment>
<dbReference type="SMART" id="SM00493">
    <property type="entry name" value="TOPRIM"/>
    <property type="match status" value="1"/>
</dbReference>
<dbReference type="InterPro" id="IPR013497">
    <property type="entry name" value="Topo_IA_cen"/>
</dbReference>
<dbReference type="PANTHER" id="PTHR42785:SF1">
    <property type="entry name" value="DNA TOPOISOMERASE"/>
    <property type="match status" value="1"/>
</dbReference>
<comment type="similarity">
    <text evidence="2 10">Belongs to the type IA topoisomerase family.</text>
</comment>
<dbReference type="Gene3D" id="1.10.460.10">
    <property type="entry name" value="Topoisomerase I, domain 2"/>
    <property type="match status" value="1"/>
</dbReference>
<feature type="domain" description="Topo IA-type catalytic" evidence="12">
    <location>
        <begin position="129"/>
        <end position="567"/>
    </location>
</feature>
<dbReference type="InterPro" id="IPR023406">
    <property type="entry name" value="Topo_IA_AS"/>
</dbReference>
<evidence type="ECO:0000256" key="1">
    <source>
        <dbReference type="ARBA" id="ARBA00000213"/>
    </source>
</evidence>
<dbReference type="SMART" id="SM00437">
    <property type="entry name" value="TOP1Ac"/>
    <property type="match status" value="1"/>
</dbReference>
<evidence type="ECO:0000256" key="6">
    <source>
        <dbReference type="ARBA" id="ARBA00022842"/>
    </source>
</evidence>
<dbReference type="PROSITE" id="PS00396">
    <property type="entry name" value="TOPO_IA_1"/>
    <property type="match status" value="1"/>
</dbReference>
<feature type="site" description="Interaction with DNA" evidence="10">
    <location>
        <position position="140"/>
    </location>
</feature>
<evidence type="ECO:0000256" key="3">
    <source>
        <dbReference type="ARBA" id="ARBA00022723"/>
    </source>
</evidence>
<feature type="domain" description="Toprim" evidence="11">
    <location>
        <begin position="3"/>
        <end position="113"/>
    </location>
</feature>
<dbReference type="Gene3D" id="1.10.290.10">
    <property type="entry name" value="Topoisomerase I, domain 4"/>
    <property type="match status" value="1"/>
</dbReference>
<evidence type="ECO:0000256" key="7">
    <source>
        <dbReference type="ARBA" id="ARBA00023029"/>
    </source>
</evidence>
<dbReference type="InterPro" id="IPR034149">
    <property type="entry name" value="TOPRIM_TopoI"/>
</dbReference>
<dbReference type="NCBIfam" id="TIGR01051">
    <property type="entry name" value="topA_bact"/>
    <property type="match status" value="1"/>
</dbReference>
<dbReference type="InterPro" id="IPR003601">
    <property type="entry name" value="Topo_IA_2"/>
</dbReference>
<dbReference type="InterPro" id="IPR023405">
    <property type="entry name" value="Topo_IA_core_domain"/>
</dbReference>
<dbReference type="STRING" id="1560234.SP90_05545"/>
<protein>
    <recommendedName>
        <fullName evidence="10">DNA topoisomerase 1</fullName>
        <ecNumber evidence="10">5.6.2.1</ecNumber>
    </recommendedName>
    <alternativeName>
        <fullName evidence="10">DNA topoisomerase I</fullName>
    </alternativeName>
</protein>
<dbReference type="Gene3D" id="3.30.65.10">
    <property type="entry name" value="Bacterial Topoisomerase I, domain 1"/>
    <property type="match status" value="3"/>
</dbReference>
<feature type="site" description="Interaction with DNA" evidence="10">
    <location>
        <position position="143"/>
    </location>
</feature>
<comment type="catalytic activity">
    <reaction evidence="1 10">
        <text>ATP-independent breakage of single-stranded DNA, followed by passage and rejoining.</text>
        <dbReference type="EC" id="5.6.2.1"/>
    </reaction>
</comment>
<comment type="function">
    <text evidence="10">Releases the supercoiling and torsional tension of DNA, which is introduced during the DNA replication and transcription, by transiently cleaving and rejoining one strand of the DNA duplex. Introduces a single-strand break via transesterification at a target site in duplex DNA. The scissile phosphodiester is attacked by the catalytic tyrosine of the enzyme, resulting in the formation of a DNA-(5'-phosphotyrosyl)-enzyme intermediate and the expulsion of a 3'-OH DNA strand. The free DNA strand then undergoes passage around the unbroken strand, thus removing DNA supercoils. Finally, in the religation step, the DNA 3'-OH attacks the covalent intermediate to expel the active-site tyrosine and restore the DNA phosphodiester backbone.</text>
</comment>
<sequence>MGKDLIIVESPAKVKTIKKFLGRNYMVHASVGHVRDLPKKDLGVDEEKNYKPKYQIIQGKQKVVSTLKEAAAKADHVFLAPDPDREGEAIAWHIAEIIKKENPNAKRIQFNEITARAVREALEHPKELNENLFDAQQARRILDRLVGYKLSPLLWNKVKRGISAGRVQSVALRLIVEREEERYAFTPEEYWLFKAEMEGELPPPFKATLHQIAGKKAVVPNEEAAIALQEAVLASKLQVEKVEEKKRSRQPLPPFITSTLQQAASQRHGYSAKRTMSIAQRLYEGVELGDKGTTALITYMRTDSVRIADDARDAAKELILSMYGEEYVPAKPRFFKTKSSAQDAHEAIRPVDASITPDSVKNLLPREQHALYSLIWSRFMASQMAAAQFHDTTVTIAANPSAATIKDADSLASTWRVKGERMLFPGFLAVSPQKTKEDSVELPKLEAGQDIRLLKLDKEQKFTQPPARFSEASLVREMEELGIGRPSTYAAIISTLLDRGYAQLEEKNFVPTDLGRVVCQQLVKHFSTLMDVRFTAQMETLLDNVAEGTLNWTQLMTDFMNDFNPTLEKAAEEMESVKQGLETDLTCSECGKPMMIKFGKAGTFLACSGYPDCKNTSNFTRDENGKVVLVERPKEELQKMGECPDCGKDLVLKRTRTGGRFIACTGYPECKHAKPFSTGIKCPRCNEGEIVEKSSRSGKIFYSCSRYPQCDYALWNYPVEEECPQCESKLLTIKTTKARGKHIACPEKTCRYTRSLEEDSE</sequence>
<dbReference type="PROSITE" id="PS50880">
    <property type="entry name" value="TOPRIM"/>
    <property type="match status" value="1"/>
</dbReference>
<dbReference type="Pfam" id="PF01396">
    <property type="entry name" value="Zn_ribbon_Top1"/>
    <property type="match status" value="4"/>
</dbReference>
<feature type="site" description="Interaction with DNA" evidence="10">
    <location>
        <position position="148"/>
    </location>
</feature>
<reference evidence="13 14" key="1">
    <citation type="submission" date="2015-01" db="EMBL/GenBank/DDBJ databases">
        <title>Desulfovibrio sp. JC271 draft genome sequence.</title>
        <authorList>
            <person name="Shivani Y."/>
            <person name="Subhash Y."/>
            <person name="Sasikala C."/>
            <person name="Ramana C.V."/>
        </authorList>
    </citation>
    <scope>NUCLEOTIDE SEQUENCE [LARGE SCALE GENOMIC DNA]</scope>
    <source>
        <strain evidence="13 14">JC271</strain>
    </source>
</reference>
<dbReference type="GO" id="GO:0008270">
    <property type="term" value="F:zinc ion binding"/>
    <property type="evidence" value="ECO:0007669"/>
    <property type="project" value="UniProtKB-KW"/>
</dbReference>
<evidence type="ECO:0000256" key="9">
    <source>
        <dbReference type="ARBA" id="ARBA00023235"/>
    </source>
</evidence>
<dbReference type="SUPFAM" id="SSF56712">
    <property type="entry name" value="Prokaryotic type I DNA topoisomerase"/>
    <property type="match status" value="1"/>
</dbReference>
<comment type="caution">
    <text evidence="13">The sequence shown here is derived from an EMBL/GenBank/DDBJ whole genome shotgun (WGS) entry which is preliminary data.</text>
</comment>
<keyword evidence="8 10" id="KW-0238">DNA-binding</keyword>
<dbReference type="InterPro" id="IPR013826">
    <property type="entry name" value="Topo_IA_cen_sub3"/>
</dbReference>
<evidence type="ECO:0000256" key="10">
    <source>
        <dbReference type="HAMAP-Rule" id="MF_00952"/>
    </source>
</evidence>
<dbReference type="Pfam" id="PF01751">
    <property type="entry name" value="Toprim"/>
    <property type="match status" value="1"/>
</dbReference>
<dbReference type="OrthoDB" id="9804262at2"/>
<keyword evidence="7 10" id="KW-0799">Topoisomerase</keyword>
<evidence type="ECO:0000256" key="5">
    <source>
        <dbReference type="ARBA" id="ARBA00022833"/>
    </source>
</evidence>
<name>A0A1B7XG76_9BACT</name>
<dbReference type="EMBL" id="JXMS01000007">
    <property type="protein sequence ID" value="OBQ54517.1"/>
    <property type="molecule type" value="Genomic_DNA"/>
</dbReference>
<feature type="region of interest" description="Interaction with DNA" evidence="10">
    <location>
        <begin position="163"/>
        <end position="168"/>
    </location>
</feature>
<dbReference type="RefSeq" id="WP_066853423.1">
    <property type="nucleotide sequence ID" value="NZ_JXMS01000007.1"/>
</dbReference>
<dbReference type="InterPro" id="IPR005733">
    <property type="entry name" value="TopoI_bac-type"/>
</dbReference>
<proteinExistence type="inferred from homology"/>
<gene>
    <name evidence="10" type="primary">topA</name>
    <name evidence="13" type="ORF">SP90_05545</name>
</gene>
<evidence type="ECO:0000313" key="13">
    <source>
        <dbReference type="EMBL" id="OBQ54517.1"/>
    </source>
</evidence>
<dbReference type="Gene3D" id="3.40.50.140">
    <property type="match status" value="1"/>
</dbReference>
<keyword evidence="6" id="KW-0460">Magnesium</keyword>
<dbReference type="PROSITE" id="PS52039">
    <property type="entry name" value="TOPO_IA_2"/>
    <property type="match status" value="1"/>
</dbReference>
<dbReference type="PATRIC" id="fig|1560234.3.peg.3083"/>
<dbReference type="PANTHER" id="PTHR42785">
    <property type="entry name" value="DNA TOPOISOMERASE, TYPE IA, CORE"/>
    <property type="match status" value="1"/>
</dbReference>
<dbReference type="SMART" id="SM00436">
    <property type="entry name" value="TOP1Bc"/>
    <property type="match status" value="1"/>
</dbReference>
<feature type="site" description="Interaction with DNA" evidence="10">
    <location>
        <position position="499"/>
    </location>
</feature>
<dbReference type="Pfam" id="PF01131">
    <property type="entry name" value="Topoisom_bac"/>
    <property type="match status" value="1"/>
</dbReference>
<feature type="site" description="Interaction with DNA" evidence="10">
    <location>
        <position position="33"/>
    </location>
</feature>
<accession>A0A1B7XG76</accession>
<dbReference type="GO" id="GO:0005694">
    <property type="term" value="C:chromosome"/>
    <property type="evidence" value="ECO:0007669"/>
    <property type="project" value="InterPro"/>
</dbReference>
<dbReference type="InterPro" id="IPR006171">
    <property type="entry name" value="TOPRIM_dom"/>
</dbReference>
<keyword evidence="9 10" id="KW-0413">Isomerase</keyword>
<dbReference type="InterPro" id="IPR013824">
    <property type="entry name" value="Topo_IA_cen_sub1"/>
</dbReference>
<evidence type="ECO:0000313" key="14">
    <source>
        <dbReference type="Proteomes" id="UP000091979"/>
    </source>
</evidence>
<evidence type="ECO:0000256" key="2">
    <source>
        <dbReference type="ARBA" id="ARBA00009446"/>
    </source>
</evidence>
<evidence type="ECO:0000256" key="8">
    <source>
        <dbReference type="ARBA" id="ARBA00023125"/>
    </source>
</evidence>
<keyword evidence="4" id="KW-0863">Zinc-finger</keyword>
<dbReference type="InterPro" id="IPR000380">
    <property type="entry name" value="Topo_IA"/>
</dbReference>
<dbReference type="Proteomes" id="UP000091979">
    <property type="component" value="Unassembled WGS sequence"/>
</dbReference>
<dbReference type="CDD" id="cd00186">
    <property type="entry name" value="TOP1Ac"/>
    <property type="match status" value="1"/>
</dbReference>
<dbReference type="CDD" id="cd03363">
    <property type="entry name" value="TOPRIM_TopoIA_TopoI"/>
    <property type="match status" value="1"/>
</dbReference>
<dbReference type="InterPro" id="IPR013498">
    <property type="entry name" value="Topo_IA_Znf"/>
</dbReference>
<dbReference type="PRINTS" id="PR00417">
    <property type="entry name" value="PRTPISMRASEI"/>
</dbReference>
<keyword evidence="14" id="KW-1185">Reference proteome</keyword>